<feature type="compositionally biased region" description="Gly residues" evidence="1">
    <location>
        <begin position="96"/>
        <end position="108"/>
    </location>
</feature>
<dbReference type="EMBL" id="JAKROA010000003">
    <property type="protein sequence ID" value="KAL5108639.1"/>
    <property type="molecule type" value="Genomic_DNA"/>
</dbReference>
<keyword evidence="3" id="KW-1185">Reference proteome</keyword>
<dbReference type="Proteomes" id="UP001651158">
    <property type="component" value="Unassembled WGS sequence"/>
</dbReference>
<evidence type="ECO:0000313" key="2">
    <source>
        <dbReference type="EMBL" id="KAL5108639.1"/>
    </source>
</evidence>
<feature type="region of interest" description="Disordered" evidence="1">
    <location>
        <begin position="61"/>
        <end position="110"/>
    </location>
</feature>
<evidence type="ECO:0000313" key="3">
    <source>
        <dbReference type="Proteomes" id="UP001651158"/>
    </source>
</evidence>
<evidence type="ECO:0000256" key="1">
    <source>
        <dbReference type="SAM" id="MobiDB-lite"/>
    </source>
</evidence>
<protein>
    <recommendedName>
        <fullName evidence="4">Chromatin target of PRMT1 protein C-terminal domain-containing protein</fullName>
    </recommendedName>
</protein>
<proteinExistence type="predicted"/>
<evidence type="ECO:0008006" key="4">
    <source>
        <dbReference type="Google" id="ProtNLM"/>
    </source>
</evidence>
<organism evidence="2 3">
    <name type="scientific">Taenia crassiceps</name>
    <dbReference type="NCBI Taxonomy" id="6207"/>
    <lineage>
        <taxon>Eukaryota</taxon>
        <taxon>Metazoa</taxon>
        <taxon>Spiralia</taxon>
        <taxon>Lophotrochozoa</taxon>
        <taxon>Platyhelminthes</taxon>
        <taxon>Cestoda</taxon>
        <taxon>Eucestoda</taxon>
        <taxon>Cyclophyllidea</taxon>
        <taxon>Taeniidae</taxon>
        <taxon>Taenia</taxon>
    </lineage>
</organism>
<sequence>MRQRVIIPIRLYGSSSITLNERRLESSSLQRRVVNPLGIRRSNAQRTPIALRLGQQFTNSVRGRGRPRKVDRRDVLSTQPASVPAPIHRTIPLTSGRGGNFRGGGGARGRPVLTRGRGASRVLAKRRGTRRFSRGAAANPQQVRADLDKELNEYMGGGK</sequence>
<comment type="caution">
    <text evidence="2">The sequence shown here is derived from an EMBL/GenBank/DDBJ whole genome shotgun (WGS) entry which is preliminary data.</text>
</comment>
<reference evidence="2 3" key="1">
    <citation type="journal article" date="2022" name="Front. Cell. Infect. Microbiol.">
        <title>The Genomes of Two Strains of Taenia crassiceps the Animal Model for the Study of Human Cysticercosis.</title>
        <authorList>
            <person name="Bobes R.J."/>
            <person name="Estrada K."/>
            <person name="Rios-Valencia D.G."/>
            <person name="Calderon-Gallegos A."/>
            <person name="de la Torre P."/>
            <person name="Carrero J.C."/>
            <person name="Sanchez-Flores A."/>
            <person name="Laclette J.P."/>
        </authorList>
    </citation>
    <scope>NUCLEOTIDE SEQUENCE [LARGE SCALE GENOMIC DNA]</scope>
    <source>
        <strain evidence="2">WFUcys</strain>
    </source>
</reference>
<gene>
    <name evidence="2" type="ORF">TcWFU_002707</name>
</gene>
<name>A0ABR4QGP4_9CEST</name>
<accession>A0ABR4QGP4</accession>